<dbReference type="PANTHER" id="PTHR33055">
    <property type="entry name" value="TRANSPOSASE FOR INSERTION SEQUENCE ELEMENT IS1111A"/>
    <property type="match status" value="1"/>
</dbReference>
<accession>A0ABV7M4R3</accession>
<gene>
    <name evidence="2" type="ORF">ACFOEI_16420</name>
</gene>
<evidence type="ECO:0000259" key="1">
    <source>
        <dbReference type="Pfam" id="PF01548"/>
    </source>
</evidence>
<comment type="caution">
    <text evidence="2">The sequence shown here is derived from an EMBL/GenBank/DDBJ whole genome shotgun (WGS) entry which is preliminary data.</text>
</comment>
<name>A0ABV7M4R3_9GAMM</name>
<feature type="domain" description="Transposase IS110-like N-terminal" evidence="1">
    <location>
        <begin position="25"/>
        <end position="168"/>
    </location>
</feature>
<dbReference type="EMBL" id="JBHRUH010000031">
    <property type="protein sequence ID" value="MFC3293639.1"/>
    <property type="molecule type" value="Genomic_DNA"/>
</dbReference>
<dbReference type="Pfam" id="PF01548">
    <property type="entry name" value="DEDD_Tnp_IS110"/>
    <property type="match status" value="1"/>
</dbReference>
<proteinExistence type="predicted"/>
<dbReference type="RefSeq" id="WP_211213426.1">
    <property type="nucleotide sequence ID" value="NZ_BMXD01000001.1"/>
</dbReference>
<dbReference type="PANTHER" id="PTHR33055:SF13">
    <property type="entry name" value="TRANSPOSASE"/>
    <property type="match status" value="1"/>
</dbReference>
<dbReference type="Proteomes" id="UP001595640">
    <property type="component" value="Unassembled WGS sequence"/>
</dbReference>
<evidence type="ECO:0000313" key="2">
    <source>
        <dbReference type="EMBL" id="MFC3293639.1"/>
    </source>
</evidence>
<evidence type="ECO:0000313" key="3">
    <source>
        <dbReference type="Proteomes" id="UP001595640"/>
    </source>
</evidence>
<protein>
    <submittedName>
        <fullName evidence="2">IS110 family transposase</fullName>
    </submittedName>
</protein>
<dbReference type="InterPro" id="IPR047650">
    <property type="entry name" value="Transpos_IS110"/>
</dbReference>
<keyword evidence="3" id="KW-1185">Reference proteome</keyword>
<dbReference type="InterPro" id="IPR002525">
    <property type="entry name" value="Transp_IS110-like_N"/>
</dbReference>
<organism evidence="2 3">
    <name type="scientific">Modicisalibacter luteus</name>
    <dbReference type="NCBI Taxonomy" id="453962"/>
    <lineage>
        <taxon>Bacteria</taxon>
        <taxon>Pseudomonadati</taxon>
        <taxon>Pseudomonadota</taxon>
        <taxon>Gammaproteobacteria</taxon>
        <taxon>Oceanospirillales</taxon>
        <taxon>Halomonadaceae</taxon>
        <taxon>Modicisalibacter</taxon>
    </lineage>
</organism>
<sequence>MTHKASRPSRSKKNALQVVHPHAAAIDVGSRFHVVAIPPDHDELPVRTFNTFTGDLCLLADWLGEKKVTTVAMESTGVYWIPVYELLEERGFDVILVNARDAKNVPGRKTDINDAQWLQRLHAYGLLRGSFRPAQELASLRATLRQRERLLAYAAAHIQHMQKALMEMNLQLHHVVTDITGVTGMRILRAIVSGQHDPVILAEYRDPRCKASEEAIRQALSGYYREEHLLRSPCTTVITSMLPYAIRSSKPR</sequence>
<reference evidence="3" key="1">
    <citation type="journal article" date="2019" name="Int. J. Syst. Evol. Microbiol.">
        <title>The Global Catalogue of Microorganisms (GCM) 10K type strain sequencing project: providing services to taxonomists for standard genome sequencing and annotation.</title>
        <authorList>
            <consortium name="The Broad Institute Genomics Platform"/>
            <consortium name="The Broad Institute Genome Sequencing Center for Infectious Disease"/>
            <person name="Wu L."/>
            <person name="Ma J."/>
        </authorList>
    </citation>
    <scope>NUCLEOTIDE SEQUENCE [LARGE SCALE GENOMIC DNA]</scope>
    <source>
        <strain evidence="3">KCTC 12847</strain>
    </source>
</reference>
<dbReference type="NCBIfam" id="NF033542">
    <property type="entry name" value="transpos_IS110"/>
    <property type="match status" value="1"/>
</dbReference>